<dbReference type="AlphaFoldDB" id="A0A484GW75"/>
<gene>
    <name evidence="1" type="ORF">DBR06_SOUSAS2910026</name>
</gene>
<feature type="non-terminal residue" evidence="1">
    <location>
        <position position="21"/>
    </location>
</feature>
<keyword evidence="2" id="KW-1185">Reference proteome</keyword>
<evidence type="ECO:0000313" key="1">
    <source>
        <dbReference type="EMBL" id="TEA39985.1"/>
    </source>
</evidence>
<organism evidence="1 2">
    <name type="scientific">Sousa chinensis</name>
    <name type="common">Indo-pacific humpbacked dolphin</name>
    <name type="synonym">Steno chinensis</name>
    <dbReference type="NCBI Taxonomy" id="103600"/>
    <lineage>
        <taxon>Eukaryota</taxon>
        <taxon>Metazoa</taxon>
        <taxon>Chordata</taxon>
        <taxon>Craniata</taxon>
        <taxon>Vertebrata</taxon>
        <taxon>Euteleostomi</taxon>
        <taxon>Mammalia</taxon>
        <taxon>Eutheria</taxon>
        <taxon>Laurasiatheria</taxon>
        <taxon>Artiodactyla</taxon>
        <taxon>Whippomorpha</taxon>
        <taxon>Cetacea</taxon>
        <taxon>Odontoceti</taxon>
        <taxon>Delphinidae</taxon>
        <taxon>Sousa</taxon>
    </lineage>
</organism>
<name>A0A484GW75_SOUCH</name>
<protein>
    <submittedName>
        <fullName evidence="1">Uncharacterized protein</fullName>
    </submittedName>
</protein>
<reference evidence="1 2" key="1">
    <citation type="journal article" date="2018" name="Genomics">
        <title>Molecular footprints of inshore aquatic adaptation in Indo-Pacific humpback dolphin (Sousa chinensis).</title>
        <authorList>
            <person name="Ming Y."/>
            <person name="Jian J."/>
            <person name="Yu F."/>
            <person name="Yu X."/>
            <person name="Wang J."/>
            <person name="Liu W."/>
        </authorList>
    </citation>
    <scope>NUCLEOTIDE SEQUENCE [LARGE SCALE GENOMIC DNA]</scope>
    <source>
        <strain evidence="1">MY-2018</strain>
        <tissue evidence="1">Skin</tissue>
    </source>
</reference>
<sequence>KDSLTKIQQSTRLRWPRTLPL</sequence>
<accession>A0A484GW75</accession>
<comment type="caution">
    <text evidence="1">The sequence shown here is derived from an EMBL/GenBank/DDBJ whole genome shotgun (WGS) entry which is preliminary data.</text>
</comment>
<dbReference type="EMBL" id="QWLN02003371">
    <property type="protein sequence ID" value="TEA39985.1"/>
    <property type="molecule type" value="Genomic_DNA"/>
</dbReference>
<dbReference type="Proteomes" id="UP000295264">
    <property type="component" value="Unassembled WGS sequence"/>
</dbReference>
<evidence type="ECO:0000313" key="2">
    <source>
        <dbReference type="Proteomes" id="UP000295264"/>
    </source>
</evidence>
<feature type="non-terminal residue" evidence="1">
    <location>
        <position position="1"/>
    </location>
</feature>
<proteinExistence type="predicted"/>